<keyword evidence="1" id="KW-0812">Transmembrane</keyword>
<keyword evidence="1" id="KW-0472">Membrane</keyword>
<dbReference type="Proteomes" id="UP001163046">
    <property type="component" value="Unassembled WGS sequence"/>
</dbReference>
<feature type="non-terminal residue" evidence="2">
    <location>
        <position position="91"/>
    </location>
</feature>
<dbReference type="AlphaFoldDB" id="A0A9X0CHG4"/>
<accession>A0A9X0CHG4</accession>
<gene>
    <name evidence="2" type="ORF">OS493_039526</name>
</gene>
<proteinExistence type="predicted"/>
<sequence>MRIKLMYTRTLGWTIESSILGVLVFYRCVHIYSMMLKSGLMARFQGFVTAMSATPALNSLSTLNRLTQLVSLINIGKGISCPDPRSSYKQM</sequence>
<keyword evidence="3" id="KW-1185">Reference proteome</keyword>
<comment type="caution">
    <text evidence="2">The sequence shown here is derived from an EMBL/GenBank/DDBJ whole genome shotgun (WGS) entry which is preliminary data.</text>
</comment>
<evidence type="ECO:0000313" key="2">
    <source>
        <dbReference type="EMBL" id="KAJ7348210.1"/>
    </source>
</evidence>
<evidence type="ECO:0000313" key="3">
    <source>
        <dbReference type="Proteomes" id="UP001163046"/>
    </source>
</evidence>
<keyword evidence="1" id="KW-1133">Transmembrane helix</keyword>
<reference evidence="2" key="1">
    <citation type="submission" date="2023-01" db="EMBL/GenBank/DDBJ databases">
        <title>Genome assembly of the deep-sea coral Lophelia pertusa.</title>
        <authorList>
            <person name="Herrera S."/>
            <person name="Cordes E."/>
        </authorList>
    </citation>
    <scope>NUCLEOTIDE SEQUENCE</scope>
    <source>
        <strain evidence="2">USNM1676648</strain>
        <tissue evidence="2">Polyp</tissue>
    </source>
</reference>
<organism evidence="2 3">
    <name type="scientific">Desmophyllum pertusum</name>
    <dbReference type="NCBI Taxonomy" id="174260"/>
    <lineage>
        <taxon>Eukaryota</taxon>
        <taxon>Metazoa</taxon>
        <taxon>Cnidaria</taxon>
        <taxon>Anthozoa</taxon>
        <taxon>Hexacorallia</taxon>
        <taxon>Scleractinia</taxon>
        <taxon>Caryophylliina</taxon>
        <taxon>Caryophylliidae</taxon>
        <taxon>Desmophyllum</taxon>
    </lineage>
</organism>
<dbReference type="EMBL" id="MU827506">
    <property type="protein sequence ID" value="KAJ7348210.1"/>
    <property type="molecule type" value="Genomic_DNA"/>
</dbReference>
<evidence type="ECO:0000256" key="1">
    <source>
        <dbReference type="SAM" id="Phobius"/>
    </source>
</evidence>
<feature type="transmembrane region" description="Helical" evidence="1">
    <location>
        <begin position="12"/>
        <end position="33"/>
    </location>
</feature>
<name>A0A9X0CHG4_9CNID</name>
<protein>
    <submittedName>
        <fullName evidence="2">Uncharacterized protein</fullName>
    </submittedName>
</protein>